<accession>A0A369VZR2</accession>
<protein>
    <submittedName>
        <fullName evidence="3">Gfo/Idh/MocA family oxidoreductase</fullName>
    </submittedName>
</protein>
<dbReference type="PANTHER" id="PTHR43708:SF3">
    <property type="entry name" value="OXIDOREDUCTASE"/>
    <property type="match status" value="1"/>
</dbReference>
<reference evidence="4" key="1">
    <citation type="submission" date="2018-07" db="EMBL/GenBank/DDBJ databases">
        <authorList>
            <person name="Liu B.-T."/>
            <person name="Du Z."/>
        </authorList>
    </citation>
    <scope>NUCLEOTIDE SEQUENCE [LARGE SCALE GENOMIC DNA]</scope>
    <source>
        <strain evidence="4">XYN52</strain>
    </source>
</reference>
<dbReference type="Proteomes" id="UP000253759">
    <property type="component" value="Unassembled WGS sequence"/>
</dbReference>
<dbReference type="SUPFAM" id="SSF55347">
    <property type="entry name" value="Glyceraldehyde-3-phosphate dehydrogenase-like, C-terminal domain"/>
    <property type="match status" value="1"/>
</dbReference>
<gene>
    <name evidence="3" type="ORF">DVH29_14385</name>
</gene>
<feature type="domain" description="Gfo/Idh/MocA-like oxidoreductase N-terminal" evidence="1">
    <location>
        <begin position="8"/>
        <end position="138"/>
    </location>
</feature>
<evidence type="ECO:0000259" key="2">
    <source>
        <dbReference type="Pfam" id="PF22725"/>
    </source>
</evidence>
<feature type="domain" description="GFO/IDH/MocA-like oxidoreductase" evidence="2">
    <location>
        <begin position="146"/>
        <end position="275"/>
    </location>
</feature>
<dbReference type="InterPro" id="IPR036291">
    <property type="entry name" value="NAD(P)-bd_dom_sf"/>
</dbReference>
<dbReference type="InterPro" id="IPR055170">
    <property type="entry name" value="GFO_IDH_MocA-like_dom"/>
</dbReference>
<comment type="caution">
    <text evidence="3">The sequence shown here is derived from an EMBL/GenBank/DDBJ whole genome shotgun (WGS) entry which is preliminary data.</text>
</comment>
<proteinExistence type="predicted"/>
<dbReference type="EMBL" id="QQNH01000030">
    <property type="protein sequence ID" value="RDE07886.1"/>
    <property type="molecule type" value="Genomic_DNA"/>
</dbReference>
<name>A0A369VZR2_9HYPH</name>
<dbReference type="Gene3D" id="3.40.50.720">
    <property type="entry name" value="NAD(P)-binding Rossmann-like Domain"/>
    <property type="match status" value="1"/>
</dbReference>
<evidence type="ECO:0000313" key="4">
    <source>
        <dbReference type="Proteomes" id="UP000253759"/>
    </source>
</evidence>
<dbReference type="GO" id="GO:0000166">
    <property type="term" value="F:nucleotide binding"/>
    <property type="evidence" value="ECO:0007669"/>
    <property type="project" value="InterPro"/>
</dbReference>
<sequence length="382" mass="41054">MRKLGRPLRWGLIGGGATSRIGPTHRYAARLDGKYALVAGALDVDAPRGRAFARDLFIQPERAYDSYEDLIAAERGRADPVDVVSVVTPNDSHFPISKALIEAGFAVICEKPLANTIEHARTLVEQVERRRGLLAVNYGYSGYPMVRQARAMITAGAIGKVQLVQAEFALGSVGSMSEDGTANWRTKPDIAGPSAVLGMIGTHAAHLASYVSGLKLLEVSADTQTFVPGRQLEDNAQILCRYENGARGSMWISYVAAGAWHGLRLRIFGETGGIEWVQEQPNELLVHRLGKERQILTRNGIGTPSEVSSASRVAPAHPEGFIEAVGNVYSDFADAVAAKLTGTPATYPYPDAMDGLLGVNFIDAVLESSRANGRWISAEPSV</sequence>
<dbReference type="AlphaFoldDB" id="A0A369VZR2"/>
<evidence type="ECO:0000313" key="3">
    <source>
        <dbReference type="EMBL" id="RDE07886.1"/>
    </source>
</evidence>
<dbReference type="Pfam" id="PF22725">
    <property type="entry name" value="GFO_IDH_MocA_C3"/>
    <property type="match status" value="1"/>
</dbReference>
<keyword evidence="4" id="KW-1185">Reference proteome</keyword>
<dbReference type="Gene3D" id="3.30.360.10">
    <property type="entry name" value="Dihydrodipicolinate Reductase, domain 2"/>
    <property type="match status" value="1"/>
</dbReference>
<dbReference type="SUPFAM" id="SSF51735">
    <property type="entry name" value="NAD(P)-binding Rossmann-fold domains"/>
    <property type="match status" value="1"/>
</dbReference>
<evidence type="ECO:0000259" key="1">
    <source>
        <dbReference type="Pfam" id="PF01408"/>
    </source>
</evidence>
<dbReference type="InterPro" id="IPR000683">
    <property type="entry name" value="Gfo/Idh/MocA-like_OxRdtase_N"/>
</dbReference>
<organism evidence="3 4">
    <name type="scientific">Pelagibacterium lacus</name>
    <dbReference type="NCBI Taxonomy" id="2282655"/>
    <lineage>
        <taxon>Bacteria</taxon>
        <taxon>Pseudomonadati</taxon>
        <taxon>Pseudomonadota</taxon>
        <taxon>Alphaproteobacteria</taxon>
        <taxon>Hyphomicrobiales</taxon>
        <taxon>Devosiaceae</taxon>
        <taxon>Pelagibacterium</taxon>
    </lineage>
</organism>
<dbReference type="Pfam" id="PF01408">
    <property type="entry name" value="GFO_IDH_MocA"/>
    <property type="match status" value="1"/>
</dbReference>
<dbReference type="InterPro" id="IPR051317">
    <property type="entry name" value="Gfo/Idh/MocA_oxidoreduct"/>
</dbReference>
<dbReference type="PANTHER" id="PTHR43708">
    <property type="entry name" value="CONSERVED EXPRESSED OXIDOREDUCTASE (EUROFUNG)"/>
    <property type="match status" value="1"/>
</dbReference>